<dbReference type="InterPro" id="IPR050725">
    <property type="entry name" value="CysQ/Inositol_MonoPase"/>
</dbReference>
<dbReference type="PANTHER" id="PTHR43028:SF5">
    <property type="entry name" value="3'(2'),5'-BISPHOSPHATE NUCLEOTIDASE 1"/>
    <property type="match status" value="1"/>
</dbReference>
<feature type="binding site" evidence="4">
    <location>
        <position position="90"/>
    </location>
    <ligand>
        <name>Mg(2+)</name>
        <dbReference type="ChEBI" id="CHEBI:18420"/>
        <label>2</label>
    </ligand>
</feature>
<proteinExistence type="predicted"/>
<keyword evidence="1 4" id="KW-0479">Metal-binding</keyword>
<gene>
    <name evidence="5" type="ORF">NUZ5A_20553</name>
</gene>
<feature type="binding site" evidence="4">
    <location>
        <position position="72"/>
    </location>
    <ligand>
        <name>Mg(2+)</name>
        <dbReference type="ChEBI" id="CHEBI:18420"/>
        <label>1</label>
        <note>catalytic</note>
    </ligand>
</feature>
<dbReference type="GO" id="GO:0046872">
    <property type="term" value="F:metal ion binding"/>
    <property type="evidence" value="ECO:0007669"/>
    <property type="project" value="UniProtKB-KW"/>
</dbReference>
<dbReference type="InterPro" id="IPR000760">
    <property type="entry name" value="Inositol_monophosphatase-like"/>
</dbReference>
<organism evidence="5 6">
    <name type="scientific">Candidatus Nitrosotenuis uzonensis</name>
    <dbReference type="NCBI Taxonomy" id="1407055"/>
    <lineage>
        <taxon>Archaea</taxon>
        <taxon>Nitrososphaerota</taxon>
        <taxon>Candidatus Nitrosotenuis</taxon>
    </lineage>
</organism>
<dbReference type="PRINTS" id="PR00377">
    <property type="entry name" value="IMPHPHTASES"/>
</dbReference>
<evidence type="ECO:0000313" key="5">
    <source>
        <dbReference type="EMBL" id="CAE6489040.1"/>
    </source>
</evidence>
<evidence type="ECO:0000256" key="1">
    <source>
        <dbReference type="ARBA" id="ARBA00022723"/>
    </source>
</evidence>
<evidence type="ECO:0000256" key="2">
    <source>
        <dbReference type="ARBA" id="ARBA00022842"/>
    </source>
</evidence>
<dbReference type="EMBL" id="CAJNAQ010000002">
    <property type="protein sequence ID" value="CAE6489040.1"/>
    <property type="molecule type" value="Genomic_DNA"/>
</dbReference>
<dbReference type="GO" id="GO:0046854">
    <property type="term" value="P:phosphatidylinositol phosphate biosynthetic process"/>
    <property type="evidence" value="ECO:0007669"/>
    <property type="project" value="InterPro"/>
</dbReference>
<keyword evidence="2 4" id="KW-0460">Magnesium</keyword>
<dbReference type="CDD" id="cd01638">
    <property type="entry name" value="CysQ"/>
    <property type="match status" value="1"/>
</dbReference>
<feature type="binding site" evidence="4">
    <location>
        <position position="92"/>
    </location>
    <ligand>
        <name>Mg(2+)</name>
        <dbReference type="ChEBI" id="CHEBI:18420"/>
        <label>1</label>
        <note>catalytic</note>
    </ligand>
</feature>
<protein>
    <recommendedName>
        <fullName evidence="3">3'-phosphoadenosine 5'-phosphate phosphatase</fullName>
    </recommendedName>
</protein>
<dbReference type="Gene3D" id="3.40.190.80">
    <property type="match status" value="1"/>
</dbReference>
<feature type="binding site" evidence="4">
    <location>
        <position position="217"/>
    </location>
    <ligand>
        <name>Mg(2+)</name>
        <dbReference type="ChEBI" id="CHEBI:18420"/>
        <label>1</label>
        <note>catalytic</note>
    </ligand>
</feature>
<dbReference type="PROSITE" id="PS00630">
    <property type="entry name" value="IMP_2"/>
    <property type="match status" value="1"/>
</dbReference>
<dbReference type="Gene3D" id="3.30.540.10">
    <property type="entry name" value="Fructose-1,6-Bisphosphatase, subunit A, domain 1"/>
    <property type="match status" value="1"/>
</dbReference>
<comment type="caution">
    <text evidence="5">The sequence shown here is derived from an EMBL/GenBank/DDBJ whole genome shotgun (WGS) entry which is preliminary data.</text>
</comment>
<dbReference type="SUPFAM" id="SSF56655">
    <property type="entry name" value="Carbohydrate phosphatase"/>
    <property type="match status" value="1"/>
</dbReference>
<dbReference type="Pfam" id="PF00459">
    <property type="entry name" value="Inositol_P"/>
    <property type="match status" value="1"/>
</dbReference>
<dbReference type="Proteomes" id="UP000655759">
    <property type="component" value="Unassembled WGS sequence"/>
</dbReference>
<sequence length="274" mass="30441">MAVDLPFPDPLDEARLAVDAAFRASKAVMEIYSKDFAAQTKKDNSPITMADLESNRIIKEVLASSGLPILSEEDDDDISRLDHDRIWIVDPLDGTSDFVNKTGEFTIMIALVENKKPVLGLISHPTTNSLFLAQSGKGAHMLMDHTWKKLSVSRTSELAKCRAVGSRFHLSEQEKEFFSKLGVLSFESKGSSLKVAEICMGKADLYLTASNKIKHWDTCASYCLITESGGMMTDMNGGEIFYNVEKLNHQNGLLVSNGLVHKQIVDRYRSEYVL</sequence>
<evidence type="ECO:0000313" key="6">
    <source>
        <dbReference type="Proteomes" id="UP000655759"/>
    </source>
</evidence>
<dbReference type="AlphaFoldDB" id="A0A812F368"/>
<dbReference type="RefSeq" id="WP_205098397.1">
    <property type="nucleotide sequence ID" value="NZ_CAJNAQ010000002.1"/>
</dbReference>
<reference evidence="5" key="1">
    <citation type="submission" date="2021-02" db="EMBL/GenBank/DDBJ databases">
        <authorList>
            <person name="Han P."/>
        </authorList>
    </citation>
    <scope>NUCLEOTIDE SEQUENCE</scope>
    <source>
        <strain evidence="5">Candidatus Nitrosotenuis uzonensis 5A</strain>
    </source>
</reference>
<evidence type="ECO:0000256" key="3">
    <source>
        <dbReference type="ARBA" id="ARBA00044544"/>
    </source>
</evidence>
<dbReference type="PROSITE" id="PS00629">
    <property type="entry name" value="IMP_1"/>
    <property type="match status" value="1"/>
</dbReference>
<evidence type="ECO:0000256" key="4">
    <source>
        <dbReference type="PIRSR" id="PIRSR600760-2"/>
    </source>
</evidence>
<dbReference type="InterPro" id="IPR020583">
    <property type="entry name" value="Inositol_monoP_metal-BS"/>
</dbReference>
<feature type="binding site" evidence="4">
    <location>
        <position position="93"/>
    </location>
    <ligand>
        <name>Mg(2+)</name>
        <dbReference type="ChEBI" id="CHEBI:18420"/>
        <label>2</label>
    </ligand>
</feature>
<comment type="cofactor">
    <cofactor evidence="4">
        <name>Mg(2+)</name>
        <dbReference type="ChEBI" id="CHEBI:18420"/>
    </cofactor>
</comment>
<name>A0A812F368_9ARCH</name>
<accession>A0A812F368</accession>
<dbReference type="InterPro" id="IPR020550">
    <property type="entry name" value="Inositol_monophosphatase_CS"/>
</dbReference>
<dbReference type="PANTHER" id="PTHR43028">
    <property type="entry name" value="3'(2'),5'-BISPHOSPHATE NUCLEOTIDASE 1"/>
    <property type="match status" value="1"/>
</dbReference>